<name>A0ABM5H613_DRORH</name>
<dbReference type="InterPro" id="IPR011990">
    <property type="entry name" value="TPR-like_helical_dom_sf"/>
</dbReference>
<dbReference type="InterPro" id="IPR045054">
    <property type="entry name" value="P4HA-like"/>
</dbReference>
<evidence type="ECO:0000256" key="5">
    <source>
        <dbReference type="ARBA" id="ARBA00023002"/>
    </source>
</evidence>
<keyword evidence="6" id="KW-0408">Iron</keyword>
<evidence type="ECO:0000256" key="3">
    <source>
        <dbReference type="ARBA" id="ARBA00022896"/>
    </source>
</evidence>
<dbReference type="Pfam" id="PF08336">
    <property type="entry name" value="P4Ha_N"/>
    <property type="match status" value="1"/>
</dbReference>
<feature type="domain" description="Prolyl 4-hydroxylase alpha subunit" evidence="8">
    <location>
        <begin position="320"/>
        <end position="477"/>
    </location>
</feature>
<evidence type="ECO:0000256" key="7">
    <source>
        <dbReference type="SAM" id="SignalP"/>
    </source>
</evidence>
<dbReference type="PANTHER" id="PTHR10869:SF244">
    <property type="entry name" value="PROLYL 4-HYDROXYLASE SUBUNIT ALPHA-2"/>
    <property type="match status" value="1"/>
</dbReference>
<evidence type="ECO:0000256" key="1">
    <source>
        <dbReference type="ARBA" id="ARBA00001961"/>
    </source>
</evidence>
<dbReference type="InterPro" id="IPR013547">
    <property type="entry name" value="P4H_N"/>
</dbReference>
<dbReference type="InterPro" id="IPR006620">
    <property type="entry name" value="Pro_4_hyd_alph"/>
</dbReference>
<dbReference type="Gene3D" id="2.60.120.620">
    <property type="entry name" value="q2cbj1_9rhob like domain"/>
    <property type="match status" value="1"/>
</dbReference>
<dbReference type="PANTHER" id="PTHR10869">
    <property type="entry name" value="PROLYL 4-HYDROXYLASE ALPHA SUBUNIT"/>
    <property type="match status" value="1"/>
</dbReference>
<dbReference type="GeneID" id="108041650"/>
<dbReference type="Proteomes" id="UP001652680">
    <property type="component" value="Unassembled WGS sequence"/>
</dbReference>
<evidence type="ECO:0000256" key="6">
    <source>
        <dbReference type="ARBA" id="ARBA00023004"/>
    </source>
</evidence>
<evidence type="ECO:0000313" key="10">
    <source>
        <dbReference type="Proteomes" id="UP001652680"/>
    </source>
</evidence>
<dbReference type="EnsemblMetazoa" id="XM_017119626.2">
    <property type="protein sequence ID" value="XP_016975115.2"/>
    <property type="gene ID" value="LOC108041650"/>
</dbReference>
<reference evidence="9" key="2">
    <citation type="submission" date="2025-05" db="UniProtKB">
        <authorList>
            <consortium name="EnsemblMetazoa"/>
        </authorList>
    </citation>
    <scope>IDENTIFICATION</scope>
</reference>
<evidence type="ECO:0000313" key="9">
    <source>
        <dbReference type="EnsemblMetazoa" id="XP_016975115.2"/>
    </source>
</evidence>
<keyword evidence="5" id="KW-0560">Oxidoreductase</keyword>
<dbReference type="SUPFAM" id="SSF48452">
    <property type="entry name" value="TPR-like"/>
    <property type="match status" value="1"/>
</dbReference>
<sequence length="477" mass="55382">MLLFFVVLIAGFGLQVKGQVLSTPISYDFAISLESQLTLLKWKETHVRNLFNYRESLDKHLKEIKLAINYSENLLKSASQFQHNALSEFKVLRHIHKDWPKYLKLLKKELGTKEISLSQELLIKQPTSEDFEESLGAIYRLQTVYNLDSSDMVEGILDGNNFNAKKWSIDECLILGLMYQNFKHYDQADYWLQLALYHYEKHPNPDDLKIKLWSYPNLLEFLMEAKKGLGLYLEAKQLATKLLSIVPRQSYMLKQLPKLDYLQANPPNLKERKKDFQIQKTICSKHYPKQISRKLICRYTNWTPFLILAPLKIELLSINPTVFIIPDFVTQKDIEILKAVSRPKLQRNQHLSWNCSCKISTLYSSSHNIVHKMNRRINDVTGFKMNKNQMLEVINYGIAGNYNPDDTTKSRSNHLANALIYLSNAEKGGEIVFPSLEVKVKPKKGTMLVWVNPEGSVLYHQCPLLKGNMWLANKMLK</sequence>
<keyword evidence="7" id="KW-0732">Signal</keyword>
<accession>A0ABM5H613</accession>
<organism evidence="9 10">
    <name type="scientific">Drosophila rhopaloa</name>
    <name type="common">Fruit fly</name>
    <dbReference type="NCBI Taxonomy" id="1041015"/>
    <lineage>
        <taxon>Eukaryota</taxon>
        <taxon>Metazoa</taxon>
        <taxon>Ecdysozoa</taxon>
        <taxon>Arthropoda</taxon>
        <taxon>Hexapoda</taxon>
        <taxon>Insecta</taxon>
        <taxon>Pterygota</taxon>
        <taxon>Neoptera</taxon>
        <taxon>Endopterygota</taxon>
        <taxon>Diptera</taxon>
        <taxon>Brachycera</taxon>
        <taxon>Muscomorpha</taxon>
        <taxon>Ephydroidea</taxon>
        <taxon>Drosophilidae</taxon>
        <taxon>Drosophila</taxon>
        <taxon>Sophophora</taxon>
    </lineage>
</organism>
<dbReference type="SMART" id="SM00702">
    <property type="entry name" value="P4Hc"/>
    <property type="match status" value="1"/>
</dbReference>
<evidence type="ECO:0000256" key="4">
    <source>
        <dbReference type="ARBA" id="ARBA00022964"/>
    </source>
</evidence>
<reference evidence="10" key="1">
    <citation type="journal article" date="2021" name="Elife">
        <title>Highly contiguous assemblies of 101 drosophilid genomes.</title>
        <authorList>
            <person name="Kim B.Y."/>
            <person name="Wang J.R."/>
            <person name="Miller D.E."/>
            <person name="Barmina O."/>
            <person name="Delaney E."/>
            <person name="Thompson A."/>
            <person name="Comeault A.A."/>
            <person name="Peede D."/>
            <person name="D'Agostino E.R."/>
            <person name="Pelaez J."/>
            <person name="Aguilar J.M."/>
            <person name="Haji D."/>
            <person name="Matsunaga T."/>
            <person name="Armstrong E.E."/>
            <person name="Zych M."/>
            <person name="Ogawa Y."/>
            <person name="Stamenkovic-Radak M."/>
            <person name="Jelic M."/>
            <person name="Veselinovic M.S."/>
            <person name="Tanaskovic M."/>
            <person name="Eric P."/>
            <person name="Gao J.J."/>
            <person name="Katoh T.K."/>
            <person name="Toda M.J."/>
            <person name="Watabe H."/>
            <person name="Watada M."/>
            <person name="Davis J.S."/>
            <person name="Moyle L.C."/>
            <person name="Manoli G."/>
            <person name="Bertolini E."/>
            <person name="Kostal V."/>
            <person name="Hawley R.S."/>
            <person name="Takahashi A."/>
            <person name="Jones C.D."/>
            <person name="Price D.K."/>
            <person name="Whiteman N."/>
            <person name="Kopp A."/>
            <person name="Matute D.R."/>
            <person name="Petrov D.A."/>
        </authorList>
    </citation>
    <scope>NUCLEOTIDE SEQUENCE [LARGE SCALE GENOMIC DNA]</scope>
</reference>
<proteinExistence type="predicted"/>
<keyword evidence="2" id="KW-0479">Metal-binding</keyword>
<feature type="signal peptide" evidence="7">
    <location>
        <begin position="1"/>
        <end position="18"/>
    </location>
</feature>
<protein>
    <recommendedName>
        <fullName evidence="8">Prolyl 4-hydroxylase alpha subunit domain-containing protein</fullName>
    </recommendedName>
</protein>
<comment type="cofactor">
    <cofactor evidence="1">
        <name>L-ascorbate</name>
        <dbReference type="ChEBI" id="CHEBI:38290"/>
    </cofactor>
</comment>
<keyword evidence="3" id="KW-0847">Vitamin C</keyword>
<evidence type="ECO:0000259" key="8">
    <source>
        <dbReference type="SMART" id="SM00702"/>
    </source>
</evidence>
<evidence type="ECO:0000256" key="2">
    <source>
        <dbReference type="ARBA" id="ARBA00022723"/>
    </source>
</evidence>
<dbReference type="RefSeq" id="XP_016975115.2">
    <property type="nucleotide sequence ID" value="XM_017119626.2"/>
</dbReference>
<keyword evidence="10" id="KW-1185">Reference proteome</keyword>
<keyword evidence="4" id="KW-0223">Dioxygenase</keyword>
<dbReference type="Gene3D" id="1.25.40.10">
    <property type="entry name" value="Tetratricopeptide repeat domain"/>
    <property type="match status" value="1"/>
</dbReference>
<feature type="chain" id="PRO_5047006549" description="Prolyl 4-hydroxylase alpha subunit domain-containing protein" evidence="7">
    <location>
        <begin position="19"/>
        <end position="477"/>
    </location>
</feature>